<dbReference type="InterPro" id="IPR011990">
    <property type="entry name" value="TPR-like_helical_dom_sf"/>
</dbReference>
<gene>
    <name evidence="1" type="ORF">VST7929_01772</name>
</gene>
<dbReference type="RefSeq" id="WP_237466312.1">
    <property type="nucleotide sequence ID" value="NZ_CAKLDI010000001.1"/>
</dbReference>
<organism evidence="1 2">
    <name type="scientific">Vibrio stylophorae</name>
    <dbReference type="NCBI Taxonomy" id="659351"/>
    <lineage>
        <taxon>Bacteria</taxon>
        <taxon>Pseudomonadati</taxon>
        <taxon>Pseudomonadota</taxon>
        <taxon>Gammaproteobacteria</taxon>
        <taxon>Vibrionales</taxon>
        <taxon>Vibrionaceae</taxon>
        <taxon>Vibrio</taxon>
    </lineage>
</organism>
<accession>A0ABM8ZUA6</accession>
<protein>
    <recommendedName>
        <fullName evidence="3">Tetratricopeptide repeat protein</fullName>
    </recommendedName>
</protein>
<evidence type="ECO:0000313" key="2">
    <source>
        <dbReference type="Proteomes" id="UP000838672"/>
    </source>
</evidence>
<sequence>MADSNKIPGLNRLSVLICGKTQSGCNLVRTSLASRSPTQVILTQRPEEVPRLINQATFDVLIVNGDKPFIQRVSEQYLSVKAPILQEMKLAVLVVIDESELAGPLPDQDRQQEIDLWISEQRMGIDSALFAPYTIGELVDCYDNAATALSRRKEIFMKIRTIVKRASLPMVQYRAASYLANDTRTITLFCRHFSGSEATIEYLEKLSDQEKVTESSIWLARYCHDHGFIEKGYRYASRTLDNNPNHFDALLIAAKSRMMTDPQQALELYTRAIDRSPLDIHHLKAFLQLAISLTDKSALSAIIIQLSEPEYLMPSFQDLLLFLITSHKLLEKKGRFLRKHLSIIRATFTDSMQRKRTVAMRDWHIKLLLGFAIFKTAMGQSRQAFKLLPLIDHKLSKSNAIDEETMLLCCTFWCSLGDMKRSTEFRDQLEQRRNHLTTAQHRLLEFIKQRISRNQRLYSQLYKENCQSFQKESIKHFIKQYPMCYLARTMLVSLRYRNQDTDHDYLRDIRKAIRYEQDPRNHQILDRLLKNARALPRG</sequence>
<evidence type="ECO:0000313" key="1">
    <source>
        <dbReference type="EMBL" id="CAH0533895.1"/>
    </source>
</evidence>
<dbReference type="Proteomes" id="UP000838672">
    <property type="component" value="Unassembled WGS sequence"/>
</dbReference>
<dbReference type="Gene3D" id="1.25.40.10">
    <property type="entry name" value="Tetratricopeptide repeat domain"/>
    <property type="match status" value="1"/>
</dbReference>
<proteinExistence type="predicted"/>
<dbReference type="EMBL" id="CAKLDI010000001">
    <property type="protein sequence ID" value="CAH0533895.1"/>
    <property type="molecule type" value="Genomic_DNA"/>
</dbReference>
<name>A0ABM8ZUA6_9VIBR</name>
<keyword evidence="2" id="KW-1185">Reference proteome</keyword>
<reference evidence="1" key="1">
    <citation type="submission" date="2021-11" db="EMBL/GenBank/DDBJ databases">
        <authorList>
            <person name="Rodrigo-Torres L."/>
            <person name="Arahal R. D."/>
            <person name="Lucena T."/>
        </authorList>
    </citation>
    <scope>NUCLEOTIDE SEQUENCE</scope>
    <source>
        <strain evidence="1">CECT 7929</strain>
    </source>
</reference>
<comment type="caution">
    <text evidence="1">The sequence shown here is derived from an EMBL/GenBank/DDBJ whole genome shotgun (WGS) entry which is preliminary data.</text>
</comment>
<evidence type="ECO:0008006" key="3">
    <source>
        <dbReference type="Google" id="ProtNLM"/>
    </source>
</evidence>